<feature type="binding site" evidence="8">
    <location>
        <begin position="180"/>
        <end position="182"/>
    </location>
    <ligand>
        <name>substrate</name>
    </ligand>
</feature>
<dbReference type="AlphaFoldDB" id="A0A7M2WVE7"/>
<proteinExistence type="inferred from homology"/>
<organism evidence="10 11">
    <name type="scientific">Humisphaera borealis</name>
    <dbReference type="NCBI Taxonomy" id="2807512"/>
    <lineage>
        <taxon>Bacteria</taxon>
        <taxon>Pseudomonadati</taxon>
        <taxon>Planctomycetota</taxon>
        <taxon>Phycisphaerae</taxon>
        <taxon>Tepidisphaerales</taxon>
        <taxon>Tepidisphaeraceae</taxon>
        <taxon>Humisphaera</taxon>
    </lineage>
</organism>
<keyword evidence="8" id="KW-0963">Cytoplasm</keyword>
<dbReference type="HAMAP" id="MF_01978">
    <property type="entry name" value="Phosphofructokinase_II_B2"/>
    <property type="match status" value="1"/>
</dbReference>
<evidence type="ECO:0000313" key="11">
    <source>
        <dbReference type="Proteomes" id="UP000593765"/>
    </source>
</evidence>
<dbReference type="GO" id="GO:0046872">
    <property type="term" value="F:metal ion binding"/>
    <property type="evidence" value="ECO:0007669"/>
    <property type="project" value="UniProtKB-KW"/>
</dbReference>
<name>A0A7M2WVE7_9BACT</name>
<comment type="activity regulation">
    <text evidence="8">Non-allosteric.</text>
</comment>
<comment type="catalytic activity">
    <reaction evidence="7 8">
        <text>beta-D-fructose 6-phosphate + diphosphate = beta-D-fructose 1,6-bisphosphate + phosphate + H(+)</text>
        <dbReference type="Rhea" id="RHEA:13613"/>
        <dbReference type="ChEBI" id="CHEBI:15378"/>
        <dbReference type="ChEBI" id="CHEBI:32966"/>
        <dbReference type="ChEBI" id="CHEBI:33019"/>
        <dbReference type="ChEBI" id="CHEBI:43474"/>
        <dbReference type="ChEBI" id="CHEBI:57634"/>
        <dbReference type="EC" id="2.7.1.90"/>
    </reaction>
</comment>
<dbReference type="KEGG" id="hbs:IPV69_24310"/>
<dbReference type="Pfam" id="PF00365">
    <property type="entry name" value="PFK"/>
    <property type="match status" value="1"/>
</dbReference>
<comment type="subunit">
    <text evidence="8">Homodimer.</text>
</comment>
<evidence type="ECO:0000259" key="9">
    <source>
        <dbReference type="Pfam" id="PF00365"/>
    </source>
</evidence>
<feature type="binding site" evidence="8">
    <location>
        <position position="108"/>
    </location>
    <ligand>
        <name>Mg(2+)</name>
        <dbReference type="ChEBI" id="CHEBI:18420"/>
        <note>catalytic</note>
    </ligand>
</feature>
<dbReference type="UniPathway" id="UPA00109">
    <property type="reaction ID" value="UER00182"/>
</dbReference>
<dbReference type="NCBIfam" id="NF010675">
    <property type="entry name" value="PRK14072.1"/>
    <property type="match status" value="1"/>
</dbReference>
<keyword evidence="3 8" id="KW-0808">Transferase</keyword>
<dbReference type="GO" id="GO:0047334">
    <property type="term" value="F:diphosphate-fructose-6-phosphate 1-phosphotransferase activity"/>
    <property type="evidence" value="ECO:0007669"/>
    <property type="project" value="UniProtKB-EC"/>
</dbReference>
<dbReference type="GO" id="GO:0003872">
    <property type="term" value="F:6-phosphofructokinase activity"/>
    <property type="evidence" value="ECO:0007669"/>
    <property type="project" value="UniProtKB-UniRule"/>
</dbReference>
<evidence type="ECO:0000313" key="10">
    <source>
        <dbReference type="EMBL" id="QOV89294.1"/>
    </source>
</evidence>
<evidence type="ECO:0000256" key="4">
    <source>
        <dbReference type="ARBA" id="ARBA00022723"/>
    </source>
</evidence>
<feature type="active site" description="Proton acceptor" evidence="8">
    <location>
        <position position="138"/>
    </location>
</feature>
<keyword evidence="4 8" id="KW-0479">Metal-binding</keyword>
<comment type="function">
    <text evidence="2 8">Catalyzes the phosphorylation of D-fructose 6-phosphate, the first committing step of glycolysis. Uses inorganic phosphate (PPi) as phosphoryl donor instead of ATP like common ATP-dependent phosphofructokinases (ATP-PFKs), which renders the reaction reversible, and can thus function both in glycolysis and gluconeogenesis. Consistently, PPi-PFK can replace the enzymes of both the forward (ATP-PFK) and reverse (fructose-bisphosphatase (FBPase)) reactions.</text>
</comment>
<dbReference type="PIRSF" id="PIRSF036483">
    <property type="entry name" value="PFK_XF0274"/>
    <property type="match status" value="1"/>
</dbReference>
<dbReference type="EC" id="2.7.1.90" evidence="8"/>
<dbReference type="PRINTS" id="PR00476">
    <property type="entry name" value="PHFRCTKINASE"/>
</dbReference>
<feature type="binding site" evidence="8">
    <location>
        <begin position="136"/>
        <end position="138"/>
    </location>
    <ligand>
        <name>substrate</name>
    </ligand>
</feature>
<keyword evidence="8" id="KW-0324">Glycolysis</keyword>
<dbReference type="InterPro" id="IPR050929">
    <property type="entry name" value="PFKA"/>
</dbReference>
<comment type="cofactor">
    <cofactor evidence="1 8">
        <name>Mg(2+)</name>
        <dbReference type="ChEBI" id="CHEBI:18420"/>
    </cofactor>
</comment>
<reference evidence="10 11" key="1">
    <citation type="submission" date="2020-10" db="EMBL/GenBank/DDBJ databases">
        <title>Wide distribution of Phycisphaera-like planctomycetes from WD2101 soil group in peatlands and genome analysis of the first cultivated representative.</title>
        <authorList>
            <person name="Dedysh S.N."/>
            <person name="Beletsky A.V."/>
            <person name="Ivanova A."/>
            <person name="Kulichevskaya I.S."/>
            <person name="Suzina N.E."/>
            <person name="Philippov D.A."/>
            <person name="Rakitin A.L."/>
            <person name="Mardanov A.V."/>
            <person name="Ravin N.V."/>
        </authorList>
    </citation>
    <scope>NUCLEOTIDE SEQUENCE [LARGE SCALE GENOMIC DNA]</scope>
    <source>
        <strain evidence="10 11">M1803</strain>
    </source>
</reference>
<keyword evidence="6 8" id="KW-0460">Magnesium</keyword>
<feature type="binding site" evidence="8">
    <location>
        <position position="237"/>
    </location>
    <ligand>
        <name>substrate</name>
    </ligand>
</feature>
<evidence type="ECO:0000256" key="7">
    <source>
        <dbReference type="ARBA" id="ARBA00048072"/>
    </source>
</evidence>
<sequence>MSKPNAVIGQSGGPTSVINQSLVGVVQAVQQSSHIGKLLGARHGVRGIVNGDFIELNGASQDLLERVAQTPAAALGSTRDKPDAAYCEKIFESFKKNDVRFFFYIGGNDSADTARIVQELAAANKYDLQVFHIPKTIDNDLRVHDHTPGFGSAAKFVASAIMGDDYDNKSLPGIKIDVIMGRHAGFLTAASVLGRKYENDGPHLVYVPEAPVTEEKFLADVDAVYKRLGRCLVAVSEGLSVPEKDKKGHWVTWAEKLAANIERDSHGNLNLAGTGLGDHLANLITTKLTPAGGKKLRVRSDTFGYLQRSFPGLAVSSVDAAEGRMVGKTAVEYSKDEAKREGSIAMQRAQGKYEITTIFTSIKNVARETKDLAPEYISKDGNDITKAFVDYAMPIVGSLPVVGSLSELKK</sequence>
<evidence type="ECO:0000256" key="1">
    <source>
        <dbReference type="ARBA" id="ARBA00001946"/>
    </source>
</evidence>
<dbReference type="GO" id="GO:0005737">
    <property type="term" value="C:cytoplasm"/>
    <property type="evidence" value="ECO:0007669"/>
    <property type="project" value="UniProtKB-SubCell"/>
</dbReference>
<evidence type="ECO:0000256" key="3">
    <source>
        <dbReference type="ARBA" id="ARBA00022679"/>
    </source>
</evidence>
<protein>
    <recommendedName>
        <fullName evidence="8">Pyrophosphate--fructose 6-phosphate 1-phosphotransferase</fullName>
        <ecNumber evidence="8">2.7.1.90</ecNumber>
    </recommendedName>
    <alternativeName>
        <fullName evidence="8">6-phosphofructokinase, pyrophosphate dependent</fullName>
    </alternativeName>
    <alternativeName>
        <fullName evidence="8">PPi-dependent phosphofructokinase</fullName>
        <shortName evidence="8">PPi-PFK</shortName>
    </alternativeName>
    <alternativeName>
        <fullName evidence="8">Pyrophosphate-dependent 6-phosphofructose-1-kinase</fullName>
    </alternativeName>
</protein>
<dbReference type="InterPro" id="IPR000023">
    <property type="entry name" value="Phosphofructokinase_dom"/>
</dbReference>
<evidence type="ECO:0000256" key="6">
    <source>
        <dbReference type="ARBA" id="ARBA00022842"/>
    </source>
</evidence>
<keyword evidence="11" id="KW-1185">Reference proteome</keyword>
<dbReference type="Gene3D" id="3.40.50.450">
    <property type="match status" value="1"/>
</dbReference>
<dbReference type="Gene3D" id="3.40.50.460">
    <property type="entry name" value="Phosphofructokinase domain"/>
    <property type="match status" value="1"/>
</dbReference>
<evidence type="ECO:0000256" key="5">
    <source>
        <dbReference type="ARBA" id="ARBA00022777"/>
    </source>
</evidence>
<evidence type="ECO:0000256" key="2">
    <source>
        <dbReference type="ARBA" id="ARBA00003138"/>
    </source>
</evidence>
<dbReference type="RefSeq" id="WP_206292324.1">
    <property type="nucleotide sequence ID" value="NZ_CP063458.1"/>
</dbReference>
<feature type="site" description="Important for catalytic activity and substrate specificity; stabilizes the transition state when the phosphoryl donor is PPi; prevents ATP from binding by mimicking the alpha-phosphate group of ATP" evidence="8">
    <location>
        <position position="109"/>
    </location>
</feature>
<gene>
    <name evidence="8" type="primary">pfp</name>
    <name evidence="10" type="ORF">IPV69_24310</name>
</gene>
<accession>A0A7M2WVE7</accession>
<feature type="binding site" evidence="8">
    <location>
        <position position="13"/>
    </location>
    <ligand>
        <name>diphosphate</name>
        <dbReference type="ChEBI" id="CHEBI:33019"/>
    </ligand>
</feature>
<dbReference type="InterPro" id="IPR022953">
    <property type="entry name" value="ATP_PFK"/>
</dbReference>
<feature type="binding site" evidence="8">
    <location>
        <begin position="305"/>
        <end position="308"/>
    </location>
    <ligand>
        <name>substrate</name>
    </ligand>
</feature>
<dbReference type="PANTHER" id="PTHR45770">
    <property type="entry name" value="ATP-DEPENDENT 6-PHOSPHOFRUCTOKINASE 1"/>
    <property type="match status" value="1"/>
</dbReference>
<dbReference type="GO" id="GO:0006002">
    <property type="term" value="P:fructose 6-phosphate metabolic process"/>
    <property type="evidence" value="ECO:0007669"/>
    <property type="project" value="InterPro"/>
</dbReference>
<comment type="subcellular location">
    <subcellularLocation>
        <location evidence="8">Cytoplasm</location>
    </subcellularLocation>
</comment>
<evidence type="ECO:0000256" key="8">
    <source>
        <dbReference type="HAMAP-Rule" id="MF_01978"/>
    </source>
</evidence>
<dbReference type="EMBL" id="CP063458">
    <property type="protein sequence ID" value="QOV89294.1"/>
    <property type="molecule type" value="Genomic_DNA"/>
</dbReference>
<dbReference type="InterPro" id="IPR011404">
    <property type="entry name" value="PPi-PFK"/>
</dbReference>
<dbReference type="InterPro" id="IPR035966">
    <property type="entry name" value="PKF_sf"/>
</dbReference>
<dbReference type="SUPFAM" id="SSF53784">
    <property type="entry name" value="Phosphofructokinase"/>
    <property type="match status" value="1"/>
</dbReference>
<feature type="site" description="Important for catalytic activity; stabilizes the transition state when the phosphoryl donor is PPi" evidence="8">
    <location>
        <position position="135"/>
    </location>
</feature>
<feature type="domain" description="Phosphofructokinase" evidence="9">
    <location>
        <begin position="7"/>
        <end position="332"/>
    </location>
</feature>
<comment type="pathway">
    <text evidence="8">Carbohydrate degradation; glycolysis; D-glyceraldehyde 3-phosphate and glycerone phosphate from D-glucose: step 3/4.</text>
</comment>
<dbReference type="Proteomes" id="UP000593765">
    <property type="component" value="Chromosome"/>
</dbReference>
<keyword evidence="5 8" id="KW-0418">Kinase</keyword>
<comment type="similarity">
    <text evidence="8">Belongs to the phosphofructokinase type A (PFKA) family. PPi-dependent PFK group II subfamily. Clade 'B2' sub-subfamily.</text>
</comment>